<dbReference type="OrthoDB" id="9098535at2"/>
<evidence type="ECO:0008006" key="3">
    <source>
        <dbReference type="Google" id="ProtNLM"/>
    </source>
</evidence>
<reference evidence="2" key="1">
    <citation type="submission" date="2019-07" db="EMBL/GenBank/DDBJ databases">
        <title>Shewanella sp. YLB-08 draft genomic sequence.</title>
        <authorList>
            <person name="Yu L."/>
        </authorList>
    </citation>
    <scope>NUCLEOTIDE SEQUENCE [LARGE SCALE GENOMIC DNA]</scope>
    <source>
        <strain evidence="2">JCM 20706</strain>
    </source>
</reference>
<dbReference type="AlphaFoldDB" id="A0A553JSA0"/>
<organism evidence="1 2">
    <name type="scientific">Shewanella hanedai</name>
    <name type="common">Alteromonas hanedai</name>
    <dbReference type="NCBI Taxonomy" id="25"/>
    <lineage>
        <taxon>Bacteria</taxon>
        <taxon>Pseudomonadati</taxon>
        <taxon>Pseudomonadota</taxon>
        <taxon>Gammaproteobacteria</taxon>
        <taxon>Alteromonadales</taxon>
        <taxon>Shewanellaceae</taxon>
        <taxon>Shewanella</taxon>
    </lineage>
</organism>
<evidence type="ECO:0000313" key="2">
    <source>
        <dbReference type="Proteomes" id="UP000318126"/>
    </source>
</evidence>
<proteinExistence type="predicted"/>
<dbReference type="Proteomes" id="UP000318126">
    <property type="component" value="Unassembled WGS sequence"/>
</dbReference>
<gene>
    <name evidence="1" type="ORF">FN961_06540</name>
</gene>
<keyword evidence="2" id="KW-1185">Reference proteome</keyword>
<comment type="caution">
    <text evidence="1">The sequence shown here is derived from an EMBL/GenBank/DDBJ whole genome shotgun (WGS) entry which is preliminary data.</text>
</comment>
<accession>A0A553JSA0</accession>
<sequence length="131" mass="14556">MRTIQMLCTGENSLIYKYLVVLFLIVFASQSFASEDGTVLIQNGFIKGNEFRVFDNGSKNIYSMGLVDGILLSPLYGVRKSNMGRFEDCTAGMNGSQLTAIFDKYLAAHPERWHQGMHILAFVALKESCGS</sequence>
<dbReference type="RefSeq" id="WP_143563750.1">
    <property type="nucleotide sequence ID" value="NZ_BMPL01000004.1"/>
</dbReference>
<evidence type="ECO:0000313" key="1">
    <source>
        <dbReference type="EMBL" id="TRY15320.1"/>
    </source>
</evidence>
<protein>
    <recommendedName>
        <fullName evidence="3">Rap1a immunity protein domain-containing protein</fullName>
    </recommendedName>
</protein>
<dbReference type="EMBL" id="VKGK01000005">
    <property type="protein sequence ID" value="TRY15320.1"/>
    <property type="molecule type" value="Genomic_DNA"/>
</dbReference>
<name>A0A553JSA0_SHEHA</name>